<proteinExistence type="predicted"/>
<accession>A0ABW9DWY2</accession>
<keyword evidence="2" id="KW-1185">Reference proteome</keyword>
<protein>
    <submittedName>
        <fullName evidence="1">Uncharacterized protein</fullName>
    </submittedName>
</protein>
<dbReference type="RefSeq" id="WP_408233700.1">
    <property type="nucleotide sequence ID" value="NZ_JAQQCF010000018.1"/>
</dbReference>
<reference evidence="1 2" key="1">
    <citation type="journal article" date="2024" name="Chem. Sci.">
        <title>Discovery of megapolipeptins by genome mining of a Burkholderiales bacteria collection.</title>
        <authorList>
            <person name="Paulo B.S."/>
            <person name="Recchia M.J.J."/>
            <person name="Lee S."/>
            <person name="Fergusson C.H."/>
            <person name="Romanowski S.B."/>
            <person name="Hernandez A."/>
            <person name="Krull N."/>
            <person name="Liu D.Y."/>
            <person name="Cavanagh H."/>
            <person name="Bos A."/>
            <person name="Gray C.A."/>
            <person name="Murphy B.T."/>
            <person name="Linington R.G."/>
            <person name="Eustaquio A.S."/>
        </authorList>
    </citation>
    <scope>NUCLEOTIDE SEQUENCE [LARGE SCALE GENOMIC DNA]</scope>
    <source>
        <strain evidence="1 2">RL17-338-BIC-A</strain>
    </source>
</reference>
<sequence length="45" mass="4890">MAYELLTPDSCAVRIDVLYAKSIPGEHARDSNAVPDALGFNCFAF</sequence>
<comment type="caution">
    <text evidence="1">The sequence shown here is derived from an EMBL/GenBank/DDBJ whole genome shotgun (WGS) entry which is preliminary data.</text>
</comment>
<dbReference type="Proteomes" id="UP001629432">
    <property type="component" value="Unassembled WGS sequence"/>
</dbReference>
<gene>
    <name evidence="1" type="ORF">PQQ63_20920</name>
</gene>
<name>A0ABW9DWY2_9BURK</name>
<dbReference type="EMBL" id="JAQQCF010000018">
    <property type="protein sequence ID" value="MFM0639154.1"/>
    <property type="molecule type" value="Genomic_DNA"/>
</dbReference>
<evidence type="ECO:0000313" key="2">
    <source>
        <dbReference type="Proteomes" id="UP001629432"/>
    </source>
</evidence>
<evidence type="ECO:0000313" key="1">
    <source>
        <dbReference type="EMBL" id="MFM0639154.1"/>
    </source>
</evidence>
<organism evidence="1 2">
    <name type="scientific">Paraburkholderia metrosideri</name>
    <dbReference type="NCBI Taxonomy" id="580937"/>
    <lineage>
        <taxon>Bacteria</taxon>
        <taxon>Pseudomonadati</taxon>
        <taxon>Pseudomonadota</taxon>
        <taxon>Betaproteobacteria</taxon>
        <taxon>Burkholderiales</taxon>
        <taxon>Burkholderiaceae</taxon>
        <taxon>Paraburkholderia</taxon>
    </lineage>
</organism>